<sequence length="56" mass="6497">MSYRCKIGKDCGITTACRLRIPHSYCGEVVREICIEKFKTWVVLQFYCTYLLGRSG</sequence>
<organism evidence="1">
    <name type="scientific">Myoviridae sp. ct3wi9</name>
    <dbReference type="NCBI Taxonomy" id="2826610"/>
    <lineage>
        <taxon>Viruses</taxon>
        <taxon>Duplodnaviria</taxon>
        <taxon>Heunggongvirae</taxon>
        <taxon>Uroviricota</taxon>
        <taxon>Caudoviricetes</taxon>
    </lineage>
</organism>
<reference evidence="1" key="1">
    <citation type="journal article" date="2021" name="Proc. Natl. Acad. Sci. U.S.A.">
        <title>A Catalog of Tens of Thousands of Viruses from Human Metagenomes Reveals Hidden Associations with Chronic Diseases.</title>
        <authorList>
            <person name="Tisza M.J."/>
            <person name="Buck C.B."/>
        </authorList>
    </citation>
    <scope>NUCLEOTIDE SEQUENCE</scope>
    <source>
        <strain evidence="1">Ct3wi9</strain>
    </source>
</reference>
<accession>A0A8S5MXA8</accession>
<dbReference type="EMBL" id="BK015006">
    <property type="protein sequence ID" value="DAD86682.1"/>
    <property type="molecule type" value="Genomic_DNA"/>
</dbReference>
<evidence type="ECO:0000313" key="1">
    <source>
        <dbReference type="EMBL" id="DAD86682.1"/>
    </source>
</evidence>
<protein>
    <submittedName>
        <fullName evidence="1">Uncharacterized protein</fullName>
    </submittedName>
</protein>
<proteinExistence type="predicted"/>
<name>A0A8S5MXA8_9CAUD</name>